<keyword evidence="2" id="KW-0732">Signal</keyword>
<proteinExistence type="predicted"/>
<feature type="chain" id="PRO_5018309086" evidence="2">
    <location>
        <begin position="19"/>
        <end position="505"/>
    </location>
</feature>
<keyword evidence="1" id="KW-1133">Transmembrane helix</keyword>
<feature type="transmembrane region" description="Helical" evidence="1">
    <location>
        <begin position="487"/>
        <end position="504"/>
    </location>
</feature>
<keyword evidence="4" id="KW-1185">Reference proteome</keyword>
<evidence type="ECO:0000313" key="4">
    <source>
        <dbReference type="Proteomes" id="UP000275078"/>
    </source>
</evidence>
<feature type="signal peptide" evidence="2">
    <location>
        <begin position="1"/>
        <end position="18"/>
    </location>
</feature>
<dbReference type="AlphaFoldDB" id="A0A3N4ICW6"/>
<accession>A0A3N4ICW6</accession>
<sequence length="505" mass="56413">MIMYRAIAILSCLPLSTAILESFRNLDISEDTTSWDYLHTKDPYFQRTGSYFNGLLKVWRNPDTEDNSISADCIKDNNGGVQYYHSVAWLGPSLDAGFSSDSVDRNNIAAWIVGMPTEKFSSSLPAYISEAGDKSWTEWTNTFPIDIKSQVQKTAEKTKLRDFPFQMDTSVYGWSLGSSAVRPDAVLDLTAQTGTQTKKNTNSYDAYQAASYDSYDSYSSYYDRCYYYGDEPACSTTTTTTPATPTATSYNYDLYWYYDPTVDTVQRNNRQLSTLDSNTGAPLEEHNPYANHIYYSPTCPNTPGRLLVGHGQKSYWPSTTPIGPDDNYRVADSDRYSDSGLPKLSQYGGSSSSNAQGFFHIRSAISYDGKNFTILGTNRYFFNRTAPASVFLDISKDAPSDWYPSPIDHSDQAERGEDRWVDIMWQFEGRLDEEESDNRIKVTADSDGAHNLPSSYKWEKENDRSLEAQSKVAVKGGVKSGATKTSGVGWLVGLGVVAVVMVGWM</sequence>
<reference evidence="3 4" key="1">
    <citation type="journal article" date="2018" name="Nat. Ecol. Evol.">
        <title>Pezizomycetes genomes reveal the molecular basis of ectomycorrhizal truffle lifestyle.</title>
        <authorList>
            <person name="Murat C."/>
            <person name="Payen T."/>
            <person name="Noel B."/>
            <person name="Kuo A."/>
            <person name="Morin E."/>
            <person name="Chen J."/>
            <person name="Kohler A."/>
            <person name="Krizsan K."/>
            <person name="Balestrini R."/>
            <person name="Da Silva C."/>
            <person name="Montanini B."/>
            <person name="Hainaut M."/>
            <person name="Levati E."/>
            <person name="Barry K.W."/>
            <person name="Belfiori B."/>
            <person name="Cichocki N."/>
            <person name="Clum A."/>
            <person name="Dockter R.B."/>
            <person name="Fauchery L."/>
            <person name="Guy J."/>
            <person name="Iotti M."/>
            <person name="Le Tacon F."/>
            <person name="Lindquist E.A."/>
            <person name="Lipzen A."/>
            <person name="Malagnac F."/>
            <person name="Mello A."/>
            <person name="Molinier V."/>
            <person name="Miyauchi S."/>
            <person name="Poulain J."/>
            <person name="Riccioni C."/>
            <person name="Rubini A."/>
            <person name="Sitrit Y."/>
            <person name="Splivallo R."/>
            <person name="Traeger S."/>
            <person name="Wang M."/>
            <person name="Zifcakova L."/>
            <person name="Wipf D."/>
            <person name="Zambonelli A."/>
            <person name="Paolocci F."/>
            <person name="Nowrousian M."/>
            <person name="Ottonello S."/>
            <person name="Baldrian P."/>
            <person name="Spatafora J.W."/>
            <person name="Henrissat B."/>
            <person name="Nagy L.G."/>
            <person name="Aury J.M."/>
            <person name="Wincker P."/>
            <person name="Grigoriev I.V."/>
            <person name="Bonfante P."/>
            <person name="Martin F.M."/>
        </authorList>
    </citation>
    <scope>NUCLEOTIDE SEQUENCE [LARGE SCALE GENOMIC DNA]</scope>
    <source>
        <strain evidence="3 4">RN42</strain>
    </source>
</reference>
<dbReference type="EMBL" id="ML119665">
    <property type="protein sequence ID" value="RPA83336.1"/>
    <property type="molecule type" value="Genomic_DNA"/>
</dbReference>
<keyword evidence="1" id="KW-0472">Membrane</keyword>
<protein>
    <submittedName>
        <fullName evidence="3">Uncharacterized protein</fullName>
    </submittedName>
</protein>
<organism evidence="3 4">
    <name type="scientific">Ascobolus immersus RN42</name>
    <dbReference type="NCBI Taxonomy" id="1160509"/>
    <lineage>
        <taxon>Eukaryota</taxon>
        <taxon>Fungi</taxon>
        <taxon>Dikarya</taxon>
        <taxon>Ascomycota</taxon>
        <taxon>Pezizomycotina</taxon>
        <taxon>Pezizomycetes</taxon>
        <taxon>Pezizales</taxon>
        <taxon>Ascobolaceae</taxon>
        <taxon>Ascobolus</taxon>
    </lineage>
</organism>
<evidence type="ECO:0000313" key="3">
    <source>
        <dbReference type="EMBL" id="RPA83336.1"/>
    </source>
</evidence>
<name>A0A3N4ICW6_ASCIM</name>
<evidence type="ECO:0000256" key="2">
    <source>
        <dbReference type="SAM" id="SignalP"/>
    </source>
</evidence>
<evidence type="ECO:0000256" key="1">
    <source>
        <dbReference type="SAM" id="Phobius"/>
    </source>
</evidence>
<dbReference type="Proteomes" id="UP000275078">
    <property type="component" value="Unassembled WGS sequence"/>
</dbReference>
<gene>
    <name evidence="3" type="ORF">BJ508DRAFT_413533</name>
</gene>
<keyword evidence="1" id="KW-0812">Transmembrane</keyword>